<name>A0AAW2E4D5_9ROSI</name>
<proteinExistence type="predicted"/>
<comment type="caution">
    <text evidence="1">The sequence shown here is derived from an EMBL/GenBank/DDBJ whole genome shotgun (WGS) entry which is preliminary data.</text>
</comment>
<accession>A0AAW2E4D5</accession>
<protein>
    <submittedName>
        <fullName evidence="1">Uncharacterized protein</fullName>
    </submittedName>
</protein>
<dbReference type="EMBL" id="JAZDWU010000001">
    <property type="protein sequence ID" value="KAL0017189.1"/>
    <property type="molecule type" value="Genomic_DNA"/>
</dbReference>
<reference evidence="1 2" key="1">
    <citation type="submission" date="2024-01" db="EMBL/GenBank/DDBJ databases">
        <title>A telomere-to-telomere, gap-free genome of sweet tea (Lithocarpus litseifolius).</title>
        <authorList>
            <person name="Zhou J."/>
        </authorList>
    </citation>
    <scope>NUCLEOTIDE SEQUENCE [LARGE SCALE GENOMIC DNA]</scope>
    <source>
        <strain evidence="1">Zhou-2022a</strain>
        <tissue evidence="1">Leaf</tissue>
    </source>
</reference>
<dbReference type="Proteomes" id="UP001459277">
    <property type="component" value="Unassembled WGS sequence"/>
</dbReference>
<evidence type="ECO:0000313" key="1">
    <source>
        <dbReference type="EMBL" id="KAL0017189.1"/>
    </source>
</evidence>
<sequence>MAFCRFDHRSPISDSPIQRFDYRFLFALDLQSSDDRKSLCEGMFGRSASLNLESTQLLSFHSVRHDRCESQSQRFNFDE</sequence>
<keyword evidence="2" id="KW-1185">Reference proteome</keyword>
<dbReference type="AlphaFoldDB" id="A0AAW2E4D5"/>
<evidence type="ECO:0000313" key="2">
    <source>
        <dbReference type="Proteomes" id="UP001459277"/>
    </source>
</evidence>
<organism evidence="1 2">
    <name type="scientific">Lithocarpus litseifolius</name>
    <dbReference type="NCBI Taxonomy" id="425828"/>
    <lineage>
        <taxon>Eukaryota</taxon>
        <taxon>Viridiplantae</taxon>
        <taxon>Streptophyta</taxon>
        <taxon>Embryophyta</taxon>
        <taxon>Tracheophyta</taxon>
        <taxon>Spermatophyta</taxon>
        <taxon>Magnoliopsida</taxon>
        <taxon>eudicotyledons</taxon>
        <taxon>Gunneridae</taxon>
        <taxon>Pentapetalae</taxon>
        <taxon>rosids</taxon>
        <taxon>fabids</taxon>
        <taxon>Fagales</taxon>
        <taxon>Fagaceae</taxon>
        <taxon>Lithocarpus</taxon>
    </lineage>
</organism>
<gene>
    <name evidence="1" type="ORF">SO802_004258</name>
</gene>